<name>A0A1K0JP23_CUPNE</name>
<evidence type="ECO:0008006" key="3">
    <source>
        <dbReference type="Google" id="ProtNLM"/>
    </source>
</evidence>
<reference evidence="2" key="1">
    <citation type="submission" date="2016-09" db="EMBL/GenBank/DDBJ databases">
        <authorList>
            <person name="Capua I."/>
            <person name="De Benedictis P."/>
            <person name="Joannis T."/>
            <person name="Lombin L.H."/>
            <person name="Cattoli G."/>
        </authorList>
    </citation>
    <scope>NUCLEOTIDE SEQUENCE</scope>
    <source>
        <strain evidence="2">B9</strain>
    </source>
</reference>
<organism evidence="2">
    <name type="scientific">Cupriavidus necator</name>
    <name type="common">Alcaligenes eutrophus</name>
    <name type="synonym">Ralstonia eutropha</name>
    <dbReference type="NCBI Taxonomy" id="106590"/>
    <lineage>
        <taxon>Bacteria</taxon>
        <taxon>Pseudomonadati</taxon>
        <taxon>Pseudomonadota</taxon>
        <taxon>Betaproteobacteria</taxon>
        <taxon>Burkholderiales</taxon>
        <taxon>Burkholderiaceae</taxon>
        <taxon>Cupriavidus</taxon>
    </lineage>
</organism>
<feature type="transmembrane region" description="Helical" evidence="1">
    <location>
        <begin position="149"/>
        <end position="166"/>
    </location>
</feature>
<protein>
    <recommendedName>
        <fullName evidence="3">Alkaline phytoceramidase</fullName>
    </recommendedName>
</protein>
<feature type="transmembrane region" description="Helical" evidence="1">
    <location>
        <begin position="12"/>
        <end position="30"/>
    </location>
</feature>
<proteinExistence type="predicted"/>
<gene>
    <name evidence="2" type="ORF">CNECB9_3470009</name>
</gene>
<accession>A0A1K0JP23</accession>
<keyword evidence="1" id="KW-0472">Membrane</keyword>
<feature type="transmembrane region" description="Helical" evidence="1">
    <location>
        <begin position="178"/>
        <end position="197"/>
    </location>
</feature>
<dbReference type="PANTHER" id="PTHR34368">
    <property type="entry name" value="OS01G0962200 PROTEIN"/>
    <property type="match status" value="1"/>
</dbReference>
<feature type="transmembrane region" description="Helical" evidence="1">
    <location>
        <begin position="238"/>
        <end position="254"/>
    </location>
</feature>
<dbReference type="RefSeq" id="WP_340526551.1">
    <property type="nucleotide sequence ID" value="NZ_FMSH01000276.1"/>
</dbReference>
<feature type="transmembrane region" description="Helical" evidence="1">
    <location>
        <begin position="206"/>
        <end position="226"/>
    </location>
</feature>
<evidence type="ECO:0000256" key="1">
    <source>
        <dbReference type="SAM" id="Phobius"/>
    </source>
</evidence>
<sequence>MRACGQALPAARAAAVWLLVAAMATAAWLLPRIAQPPQYHRYADPYVCFGTPHCLDIGSNLLFLLAGAAGLRYLGTTAASRAFIAPAEAWPYRLLFFAVFLVGLGSAYYHLAPDNQRLVWDRAPLAFALMCWLDANLCERVSLKAGLRLLPLLLIAGPASVGYWAWSEARGIGDLRPYLLVQAWAMLVVPLLLCLYAPRYTGDRDVLAITGCYVLALACDVLDHQIAALTGLVSGHTLKHVFAALAVYGVLLRLKRRRIVEEGT</sequence>
<dbReference type="EMBL" id="FMSH01000276">
    <property type="protein sequence ID" value="SCU76835.1"/>
    <property type="molecule type" value="Genomic_DNA"/>
</dbReference>
<dbReference type="PANTHER" id="PTHR34368:SF1">
    <property type="entry name" value="OS01G0962200 PROTEIN"/>
    <property type="match status" value="1"/>
</dbReference>
<keyword evidence="1" id="KW-0812">Transmembrane</keyword>
<dbReference type="AlphaFoldDB" id="A0A1K0JP23"/>
<evidence type="ECO:0000313" key="2">
    <source>
        <dbReference type="EMBL" id="SCU76835.1"/>
    </source>
</evidence>
<keyword evidence="1" id="KW-1133">Transmembrane helix</keyword>
<feature type="transmembrane region" description="Helical" evidence="1">
    <location>
        <begin position="94"/>
        <end position="112"/>
    </location>
</feature>